<evidence type="ECO:0000256" key="3">
    <source>
        <dbReference type="ARBA" id="ARBA00022525"/>
    </source>
</evidence>
<dbReference type="PANTHER" id="PTHR28590:SF1">
    <property type="entry name" value="SPEXIN"/>
    <property type="match status" value="1"/>
</dbReference>
<proteinExistence type="inferred from homology"/>
<keyword evidence="4" id="KW-0372">Hormone</keyword>
<comment type="subcellular location">
    <subcellularLocation>
        <location evidence="1">Secreted</location>
    </subcellularLocation>
</comment>
<dbReference type="Proteomes" id="UP000694523">
    <property type="component" value="Unplaced"/>
</dbReference>
<feature type="chain" id="PRO_5034545564" description="Spexin" evidence="6">
    <location>
        <begin position="24"/>
        <end position="95"/>
    </location>
</feature>
<accession>A0A8C6T6F6</accession>
<dbReference type="Ensembl" id="ENSNMLT00000016988.1">
    <property type="protein sequence ID" value="ENSNMLP00000015118.1"/>
    <property type="gene ID" value="ENSNMLG00000010032.1"/>
</dbReference>
<dbReference type="Pfam" id="PF15171">
    <property type="entry name" value="Spexin"/>
    <property type="match status" value="1"/>
</dbReference>
<evidence type="ECO:0000313" key="8">
    <source>
        <dbReference type="Proteomes" id="UP000694523"/>
    </source>
</evidence>
<reference evidence="7" key="2">
    <citation type="submission" date="2025-09" db="UniProtKB">
        <authorList>
            <consortium name="Ensembl"/>
        </authorList>
    </citation>
    <scope>IDENTIFICATION</scope>
</reference>
<dbReference type="InterPro" id="IPR028126">
    <property type="entry name" value="Spexin"/>
</dbReference>
<sequence>MQRTLIMALIGVLVLTLVCQCWSAPYVSRRNWTPQAMLYLKGARKPHRKQIKEKKRHKINLHCFFRGTSFNRGAQKEDDVDAYPYGESESQMLNK</sequence>
<keyword evidence="3" id="KW-0964">Secreted</keyword>
<dbReference type="GO" id="GO:0005737">
    <property type="term" value="C:cytoplasm"/>
    <property type="evidence" value="ECO:0007669"/>
    <property type="project" value="TreeGrafter"/>
</dbReference>
<evidence type="ECO:0000313" key="7">
    <source>
        <dbReference type="Ensembl" id="ENSNMLP00000015118.1"/>
    </source>
</evidence>
<reference evidence="7" key="1">
    <citation type="submission" date="2025-08" db="UniProtKB">
        <authorList>
            <consortium name="Ensembl"/>
        </authorList>
    </citation>
    <scope>IDENTIFICATION</scope>
</reference>
<dbReference type="GO" id="GO:0005184">
    <property type="term" value="F:neuropeptide hormone activity"/>
    <property type="evidence" value="ECO:0007669"/>
    <property type="project" value="InterPro"/>
</dbReference>
<organism evidence="7 8">
    <name type="scientific">Neogobius melanostomus</name>
    <name type="common">round goby</name>
    <dbReference type="NCBI Taxonomy" id="47308"/>
    <lineage>
        <taxon>Eukaryota</taxon>
        <taxon>Metazoa</taxon>
        <taxon>Chordata</taxon>
        <taxon>Craniata</taxon>
        <taxon>Vertebrata</taxon>
        <taxon>Euteleostomi</taxon>
        <taxon>Actinopterygii</taxon>
        <taxon>Neopterygii</taxon>
        <taxon>Teleostei</taxon>
        <taxon>Neoteleostei</taxon>
        <taxon>Acanthomorphata</taxon>
        <taxon>Gobiaria</taxon>
        <taxon>Gobiiformes</taxon>
        <taxon>Gobioidei</taxon>
        <taxon>Gobiidae</taxon>
        <taxon>Benthophilinae</taxon>
        <taxon>Neogobiini</taxon>
        <taxon>Neogobius</taxon>
    </lineage>
</organism>
<evidence type="ECO:0000256" key="6">
    <source>
        <dbReference type="SAM" id="SignalP"/>
    </source>
</evidence>
<dbReference type="PANTHER" id="PTHR28590">
    <property type="entry name" value="SPEXIN"/>
    <property type="match status" value="1"/>
</dbReference>
<feature type="signal peptide" evidence="6">
    <location>
        <begin position="1"/>
        <end position="23"/>
    </location>
</feature>
<keyword evidence="8" id="KW-1185">Reference proteome</keyword>
<evidence type="ECO:0008006" key="9">
    <source>
        <dbReference type="Google" id="ProtNLM"/>
    </source>
</evidence>
<keyword evidence="5 6" id="KW-0732">Signal</keyword>
<evidence type="ECO:0000256" key="4">
    <source>
        <dbReference type="ARBA" id="ARBA00022702"/>
    </source>
</evidence>
<comment type="similarity">
    <text evidence="2">Belongs to the spexin family.</text>
</comment>
<evidence type="ECO:0000256" key="2">
    <source>
        <dbReference type="ARBA" id="ARBA00006687"/>
    </source>
</evidence>
<evidence type="ECO:0000256" key="1">
    <source>
        <dbReference type="ARBA" id="ARBA00004613"/>
    </source>
</evidence>
<dbReference type="GO" id="GO:1904306">
    <property type="term" value="P:positive regulation of gastro-intestinal system smooth muscle contraction"/>
    <property type="evidence" value="ECO:0007669"/>
    <property type="project" value="TreeGrafter"/>
</dbReference>
<dbReference type="GO" id="GO:0005615">
    <property type="term" value="C:extracellular space"/>
    <property type="evidence" value="ECO:0007669"/>
    <property type="project" value="TreeGrafter"/>
</dbReference>
<protein>
    <recommendedName>
        <fullName evidence="9">Spexin</fullName>
    </recommendedName>
</protein>
<name>A0A8C6T6F6_9GOBI</name>
<evidence type="ECO:0000256" key="5">
    <source>
        <dbReference type="ARBA" id="ARBA00022729"/>
    </source>
</evidence>
<dbReference type="AlphaFoldDB" id="A0A8C6T6F6"/>